<name>A0A250XPV7_9CHLO</name>
<dbReference type="InterPro" id="IPR012677">
    <property type="entry name" value="Nucleotide-bd_a/b_plait_sf"/>
</dbReference>
<dbReference type="SUPFAM" id="SSF54928">
    <property type="entry name" value="RNA-binding domain, RBD"/>
    <property type="match status" value="2"/>
</dbReference>
<keyword evidence="6" id="KW-1185">Reference proteome</keyword>
<feature type="domain" description="RRM" evidence="4">
    <location>
        <begin position="86"/>
        <end position="159"/>
    </location>
</feature>
<dbReference type="AlphaFoldDB" id="A0A250XPV7"/>
<organism evidence="5 6">
    <name type="scientific">Chlamydomonas eustigma</name>
    <dbReference type="NCBI Taxonomy" id="1157962"/>
    <lineage>
        <taxon>Eukaryota</taxon>
        <taxon>Viridiplantae</taxon>
        <taxon>Chlorophyta</taxon>
        <taxon>core chlorophytes</taxon>
        <taxon>Chlorophyceae</taxon>
        <taxon>CS clade</taxon>
        <taxon>Chlamydomonadales</taxon>
        <taxon>Chlamydomonadaceae</taxon>
        <taxon>Chlamydomonas</taxon>
    </lineage>
</organism>
<reference evidence="5 6" key="1">
    <citation type="submission" date="2017-08" db="EMBL/GenBank/DDBJ databases">
        <title>Acidophilic green algal genome provides insights into adaptation to an acidic environment.</title>
        <authorList>
            <person name="Hirooka S."/>
            <person name="Hirose Y."/>
            <person name="Kanesaki Y."/>
            <person name="Higuchi S."/>
            <person name="Fujiwara T."/>
            <person name="Onuma R."/>
            <person name="Era A."/>
            <person name="Ohbayashi R."/>
            <person name="Uzuka A."/>
            <person name="Nozaki H."/>
            <person name="Yoshikawa H."/>
            <person name="Miyagishima S.Y."/>
        </authorList>
    </citation>
    <scope>NUCLEOTIDE SEQUENCE [LARGE SCALE GENOMIC DNA]</scope>
    <source>
        <strain evidence="5 6">NIES-2499</strain>
    </source>
</reference>
<dbReference type="SMART" id="SM00360">
    <property type="entry name" value="RRM"/>
    <property type="match status" value="2"/>
</dbReference>
<evidence type="ECO:0000256" key="1">
    <source>
        <dbReference type="ARBA" id="ARBA00022737"/>
    </source>
</evidence>
<accession>A0A250XPV7</accession>
<dbReference type="PROSITE" id="PS50102">
    <property type="entry name" value="RRM"/>
    <property type="match status" value="2"/>
</dbReference>
<protein>
    <recommendedName>
        <fullName evidence="4">RRM domain-containing protein</fullName>
    </recommendedName>
</protein>
<evidence type="ECO:0000313" key="5">
    <source>
        <dbReference type="EMBL" id="GAX84962.1"/>
    </source>
</evidence>
<comment type="caution">
    <text evidence="5">The sequence shown here is derived from an EMBL/GenBank/DDBJ whole genome shotgun (WGS) entry which is preliminary data.</text>
</comment>
<keyword evidence="1" id="KW-0677">Repeat</keyword>
<evidence type="ECO:0000256" key="2">
    <source>
        <dbReference type="ARBA" id="ARBA00022884"/>
    </source>
</evidence>
<dbReference type="STRING" id="1157962.A0A250XPV7"/>
<dbReference type="Pfam" id="PF00076">
    <property type="entry name" value="RRM_1"/>
    <property type="match status" value="1"/>
</dbReference>
<evidence type="ECO:0000313" key="6">
    <source>
        <dbReference type="Proteomes" id="UP000232323"/>
    </source>
</evidence>
<gene>
    <name evidence="5" type="ORF">CEUSTIGMA_g12383.t1</name>
</gene>
<dbReference type="InterPro" id="IPR050666">
    <property type="entry name" value="ESRP"/>
</dbReference>
<dbReference type="OrthoDB" id="431068at2759"/>
<feature type="domain" description="RRM" evidence="4">
    <location>
        <begin position="204"/>
        <end position="286"/>
    </location>
</feature>
<evidence type="ECO:0000259" key="4">
    <source>
        <dbReference type="PROSITE" id="PS50102"/>
    </source>
</evidence>
<dbReference type="Proteomes" id="UP000232323">
    <property type="component" value="Unassembled WGS sequence"/>
</dbReference>
<dbReference type="InterPro" id="IPR035979">
    <property type="entry name" value="RBD_domain_sf"/>
</dbReference>
<evidence type="ECO:0000256" key="3">
    <source>
        <dbReference type="PROSITE-ProRule" id="PRU00176"/>
    </source>
</evidence>
<proteinExistence type="predicted"/>
<dbReference type="EMBL" id="BEGY01000143">
    <property type="protein sequence ID" value="GAX84962.1"/>
    <property type="molecule type" value="Genomic_DNA"/>
</dbReference>
<dbReference type="Gene3D" id="3.30.70.330">
    <property type="match status" value="2"/>
</dbReference>
<dbReference type="InterPro" id="IPR000504">
    <property type="entry name" value="RRM_dom"/>
</dbReference>
<keyword evidence="2 3" id="KW-0694">RNA-binding</keyword>
<dbReference type="CDD" id="cd12254">
    <property type="entry name" value="RRM_hnRNPH_ESRPs_RBM12_like"/>
    <property type="match status" value="2"/>
</dbReference>
<sequence length="293" mass="32149">MLALKSIISMTAVTSANRHRVVMSLRECIANFKKGGKISFFSQDSASTSRRAHRFASSSLDEVSSLPSSSDLAESSSTESHGASFPVLKLRGIPFEVEEEGIKDFLGCEPIDVLMVRRAGKRSGEVFVVFASAEDMEKGLSKNMSYMGERYIEVMTAKKTDYYQAISFEVKQGLSDLGTRFSQKIAQRRELLRPATSIPPGETCVLKLRGLPFSTTEGQISEWLADPSLEIPLITSDKILIAYSGKRPSGVAFVEFDSPAEANAALQGKSNQILGGRYIEIFPSDPSEMSKYK</sequence>
<dbReference type="GO" id="GO:0003723">
    <property type="term" value="F:RNA binding"/>
    <property type="evidence" value="ECO:0007669"/>
    <property type="project" value="UniProtKB-UniRule"/>
</dbReference>
<dbReference type="PANTHER" id="PTHR13976">
    <property type="entry name" value="HETEROGENEOUS NUCLEAR RIBONUCLEOPROTEIN-RELATED"/>
    <property type="match status" value="1"/>
</dbReference>